<dbReference type="SMART" id="SM00708">
    <property type="entry name" value="PhBP"/>
    <property type="match status" value="1"/>
</dbReference>
<dbReference type="Pfam" id="PF01395">
    <property type="entry name" value="PBP_GOBP"/>
    <property type="match status" value="1"/>
</dbReference>
<sequence>MAKLFVTLAILSVFGGVLVKGFDKKAAVTAFMAKMDDCKAEVGAKDSDVEELVGKKPSSTMEGKCLRSCLMKKYEVMDNTGKFVKDVAVTHAHKYTDGSEDRMKIAHEIIDACSSIEVADDHCEAAEQYGKCFKEQAVAHNIKDDFDY</sequence>
<dbReference type="GO" id="GO:0005615">
    <property type="term" value="C:extracellular space"/>
    <property type="evidence" value="ECO:0007669"/>
    <property type="project" value="TreeGrafter"/>
</dbReference>
<evidence type="ECO:0000313" key="3">
    <source>
        <dbReference type="EMBL" id="AID61299.1"/>
    </source>
</evidence>
<name>A0A068F6N7_CALSG</name>
<dbReference type="SUPFAM" id="SSF47565">
    <property type="entry name" value="Insect pheromone/odorant-binding proteins"/>
    <property type="match status" value="1"/>
</dbReference>
<feature type="chain" id="PRO_5001651814" evidence="2">
    <location>
        <begin position="20"/>
        <end position="148"/>
    </location>
</feature>
<reference evidence="3" key="1">
    <citation type="journal article" date="2015" name="BMC Genomics">
        <title>Chemosensory genes identified in the antennal transcriptome of the blowfly Calliphora stygia.</title>
        <authorList>
            <person name="Leitch O.J."/>
            <person name="Papanicolaou A."/>
            <person name="Lennard C."/>
            <person name="Kirkbride K.P."/>
            <person name="Anderson A."/>
        </authorList>
    </citation>
    <scope>NUCLEOTIDE SEQUENCE</scope>
</reference>
<organism evidence="3">
    <name type="scientific">Calliphora stygia</name>
    <name type="common">Common brown blowfly</name>
    <dbReference type="NCBI Taxonomy" id="145453"/>
    <lineage>
        <taxon>Eukaryota</taxon>
        <taxon>Metazoa</taxon>
        <taxon>Ecdysozoa</taxon>
        <taxon>Arthropoda</taxon>
        <taxon>Hexapoda</taxon>
        <taxon>Insecta</taxon>
        <taxon>Pterygota</taxon>
        <taxon>Neoptera</taxon>
        <taxon>Endopterygota</taxon>
        <taxon>Diptera</taxon>
        <taxon>Brachycera</taxon>
        <taxon>Muscomorpha</taxon>
        <taxon>Oestroidea</taxon>
        <taxon>Calliphoridae</taxon>
        <taxon>Calliphorinae</taxon>
        <taxon>Calliphora</taxon>
    </lineage>
</organism>
<evidence type="ECO:0000256" key="1">
    <source>
        <dbReference type="ARBA" id="ARBA00022729"/>
    </source>
</evidence>
<protein>
    <submittedName>
        <fullName evidence="3">Odorant binding protein</fullName>
    </submittedName>
</protein>
<proteinExistence type="evidence at transcript level"/>
<gene>
    <name evidence="3" type="primary">OBP6</name>
</gene>
<dbReference type="PANTHER" id="PTHR11857">
    <property type="entry name" value="ODORANT BINDING PROTEIN-RELATED"/>
    <property type="match status" value="1"/>
</dbReference>
<dbReference type="AlphaFoldDB" id="A0A068F6N7"/>
<dbReference type="Gene3D" id="1.10.238.20">
    <property type="entry name" value="Pheromone/general odorant binding protein domain"/>
    <property type="match status" value="1"/>
</dbReference>
<dbReference type="InterPro" id="IPR036728">
    <property type="entry name" value="PBP_GOBP_sf"/>
</dbReference>
<dbReference type="GO" id="GO:0005549">
    <property type="term" value="F:odorant binding"/>
    <property type="evidence" value="ECO:0007669"/>
    <property type="project" value="InterPro"/>
</dbReference>
<dbReference type="InterPro" id="IPR006170">
    <property type="entry name" value="PBP/GOBP"/>
</dbReference>
<dbReference type="GO" id="GO:0007608">
    <property type="term" value="P:sensory perception of smell"/>
    <property type="evidence" value="ECO:0007669"/>
    <property type="project" value="TreeGrafter"/>
</dbReference>
<dbReference type="EMBL" id="KJ702145">
    <property type="protein sequence ID" value="AID61299.1"/>
    <property type="molecule type" value="mRNA"/>
</dbReference>
<dbReference type="PANTHER" id="PTHR11857:SF42">
    <property type="entry name" value="GENERAL ODORANT-BINDING PROTEIN 19D-RELATED"/>
    <property type="match status" value="1"/>
</dbReference>
<keyword evidence="1 2" id="KW-0732">Signal</keyword>
<accession>A0A068F6N7</accession>
<dbReference type="CDD" id="cd23992">
    <property type="entry name" value="PBP_GOBP"/>
    <property type="match status" value="1"/>
</dbReference>
<feature type="signal peptide" evidence="2">
    <location>
        <begin position="1"/>
        <end position="19"/>
    </location>
</feature>
<evidence type="ECO:0000256" key="2">
    <source>
        <dbReference type="SAM" id="SignalP"/>
    </source>
</evidence>